<dbReference type="InterPro" id="IPR018247">
    <property type="entry name" value="EF_Hand_1_Ca_BS"/>
</dbReference>
<evidence type="ECO:0000313" key="5">
    <source>
        <dbReference type="Proteomes" id="UP001189429"/>
    </source>
</evidence>
<gene>
    <name evidence="4" type="ORF">PCOR1329_LOCUS68580</name>
</gene>
<dbReference type="Pfam" id="PF13202">
    <property type="entry name" value="EF-hand_5"/>
    <property type="match status" value="1"/>
</dbReference>
<evidence type="ECO:0000256" key="1">
    <source>
        <dbReference type="ARBA" id="ARBA00022837"/>
    </source>
</evidence>
<feature type="non-terminal residue" evidence="4">
    <location>
        <position position="204"/>
    </location>
</feature>
<feature type="region of interest" description="Disordered" evidence="2">
    <location>
        <begin position="47"/>
        <end position="70"/>
    </location>
</feature>
<keyword evidence="5" id="KW-1185">Reference proteome</keyword>
<evidence type="ECO:0000256" key="2">
    <source>
        <dbReference type="SAM" id="MobiDB-lite"/>
    </source>
</evidence>
<accession>A0ABN9WR40</accession>
<dbReference type="PROSITE" id="PS00018">
    <property type="entry name" value="EF_HAND_1"/>
    <property type="match status" value="1"/>
</dbReference>
<dbReference type="EMBL" id="CAUYUJ010018952">
    <property type="protein sequence ID" value="CAK0887554.1"/>
    <property type="molecule type" value="Genomic_DNA"/>
</dbReference>
<name>A0ABN9WR40_9DINO</name>
<dbReference type="PROSITE" id="PS50222">
    <property type="entry name" value="EF_HAND_2"/>
    <property type="match status" value="1"/>
</dbReference>
<keyword evidence="1" id="KW-0106">Calcium</keyword>
<dbReference type="Proteomes" id="UP001189429">
    <property type="component" value="Unassembled WGS sequence"/>
</dbReference>
<dbReference type="Gene3D" id="1.10.238.10">
    <property type="entry name" value="EF-hand"/>
    <property type="match status" value="1"/>
</dbReference>
<sequence length="204" mass="22423">MAHCSGISCMKGSRISAEWRSHELARRELAQHYVELQREEAAIIEAQQQRRREHHAEAGQRGTPGALDPLRSMPVGQIRELYLKGQLDGFDVLRPELVFFKEDIPLPKGGGPPPAGASIFDQLDANHDGVISKEELEALDKDHDGVITRAEFEEAVGKCDYLVDNSRLGTVRGGLAYRHSKNLDDKNYSAGEDGGPPWGSIVAG</sequence>
<reference evidence="4" key="1">
    <citation type="submission" date="2023-10" db="EMBL/GenBank/DDBJ databases">
        <authorList>
            <person name="Chen Y."/>
            <person name="Shah S."/>
            <person name="Dougan E. K."/>
            <person name="Thang M."/>
            <person name="Chan C."/>
        </authorList>
    </citation>
    <scope>NUCLEOTIDE SEQUENCE [LARGE SCALE GENOMIC DNA]</scope>
</reference>
<feature type="domain" description="EF-hand" evidence="3">
    <location>
        <begin position="127"/>
        <end position="162"/>
    </location>
</feature>
<comment type="caution">
    <text evidence="4">The sequence shown here is derived from an EMBL/GenBank/DDBJ whole genome shotgun (WGS) entry which is preliminary data.</text>
</comment>
<dbReference type="InterPro" id="IPR011992">
    <property type="entry name" value="EF-hand-dom_pair"/>
</dbReference>
<proteinExistence type="predicted"/>
<feature type="compositionally biased region" description="Basic and acidic residues" evidence="2">
    <location>
        <begin position="48"/>
        <end position="58"/>
    </location>
</feature>
<organism evidence="4 5">
    <name type="scientific">Prorocentrum cordatum</name>
    <dbReference type="NCBI Taxonomy" id="2364126"/>
    <lineage>
        <taxon>Eukaryota</taxon>
        <taxon>Sar</taxon>
        <taxon>Alveolata</taxon>
        <taxon>Dinophyceae</taxon>
        <taxon>Prorocentrales</taxon>
        <taxon>Prorocentraceae</taxon>
        <taxon>Prorocentrum</taxon>
    </lineage>
</organism>
<evidence type="ECO:0000313" key="4">
    <source>
        <dbReference type="EMBL" id="CAK0887554.1"/>
    </source>
</evidence>
<dbReference type="SUPFAM" id="SSF47473">
    <property type="entry name" value="EF-hand"/>
    <property type="match status" value="1"/>
</dbReference>
<evidence type="ECO:0000259" key="3">
    <source>
        <dbReference type="PROSITE" id="PS50222"/>
    </source>
</evidence>
<protein>
    <recommendedName>
        <fullName evidence="3">EF-hand domain-containing protein</fullName>
    </recommendedName>
</protein>
<dbReference type="InterPro" id="IPR002048">
    <property type="entry name" value="EF_hand_dom"/>
</dbReference>
<feature type="region of interest" description="Disordered" evidence="2">
    <location>
        <begin position="183"/>
        <end position="204"/>
    </location>
</feature>